<evidence type="ECO:0000313" key="2">
    <source>
        <dbReference type="Proteomes" id="UP001057402"/>
    </source>
</evidence>
<accession>A0ACB9RF25</accession>
<reference evidence="2" key="1">
    <citation type="journal article" date="2023" name="Front. Plant Sci.">
        <title>Chromosomal-level genome assembly of Melastoma candidum provides insights into trichome evolution.</title>
        <authorList>
            <person name="Zhong Y."/>
            <person name="Wu W."/>
            <person name="Sun C."/>
            <person name="Zou P."/>
            <person name="Liu Y."/>
            <person name="Dai S."/>
            <person name="Zhou R."/>
        </authorList>
    </citation>
    <scope>NUCLEOTIDE SEQUENCE [LARGE SCALE GENOMIC DNA]</scope>
</reference>
<protein>
    <submittedName>
        <fullName evidence="1">Uncharacterized protein</fullName>
    </submittedName>
</protein>
<organism evidence="1 2">
    <name type="scientific">Melastoma candidum</name>
    <dbReference type="NCBI Taxonomy" id="119954"/>
    <lineage>
        <taxon>Eukaryota</taxon>
        <taxon>Viridiplantae</taxon>
        <taxon>Streptophyta</taxon>
        <taxon>Embryophyta</taxon>
        <taxon>Tracheophyta</taxon>
        <taxon>Spermatophyta</taxon>
        <taxon>Magnoliopsida</taxon>
        <taxon>eudicotyledons</taxon>
        <taxon>Gunneridae</taxon>
        <taxon>Pentapetalae</taxon>
        <taxon>rosids</taxon>
        <taxon>malvids</taxon>
        <taxon>Myrtales</taxon>
        <taxon>Melastomataceae</taxon>
        <taxon>Melastomatoideae</taxon>
        <taxon>Melastomateae</taxon>
        <taxon>Melastoma</taxon>
    </lineage>
</organism>
<name>A0ACB9RF25_9MYRT</name>
<dbReference type="EMBL" id="CM042883">
    <property type="protein sequence ID" value="KAI4376219.1"/>
    <property type="molecule type" value="Genomic_DNA"/>
</dbReference>
<dbReference type="Proteomes" id="UP001057402">
    <property type="component" value="Chromosome 4"/>
</dbReference>
<sequence length="481" mass="51463">MAAGDNSSRSGGEGGGGAGGKVIRDGRINRYRARSTTPYDRPSNPNWISKLPRAIVSGAGVLLNSVFGPDPSSSSSSSSASGVDGAEEVNTSKKLEPELDVARSSGSKKLIEGLIVQHTFSREECDRLTDLIKARVVNTSDSINGEGFPLGERQKQPFEKDEDLPGYYSNAAMEAKKWFEGRKFGLTSEFRLDKGTSSLSPISAHLNSGETGSPTDMAKSYMKERRPWSHLNNTGSSTEVPDPKEDTFLFSPPNSQLKRDSPITTGSWNISEEIRRVRSRATKDMLRIVSSPKVEKSSGFVPASPLTAKTNWPDSAPVDKSAAQSPAKNTVVSNLGDEMSNAPRTLDVLSETAIPEVALKLPEGIVSDSRAATNSLPAPALSPQAGLNLEKDANGAGEETNAGGWPSVPPTSPPPLREECELLSEASVEVPVIDETDGTAASSESMPHEELSEDLTIISIMRKSGSTRPLRNTRRVRGRSK</sequence>
<evidence type="ECO:0000313" key="1">
    <source>
        <dbReference type="EMBL" id="KAI4376219.1"/>
    </source>
</evidence>
<proteinExistence type="predicted"/>
<gene>
    <name evidence="1" type="ORF">MLD38_014006</name>
</gene>
<keyword evidence="2" id="KW-1185">Reference proteome</keyword>
<comment type="caution">
    <text evidence="1">The sequence shown here is derived from an EMBL/GenBank/DDBJ whole genome shotgun (WGS) entry which is preliminary data.</text>
</comment>